<dbReference type="Gene3D" id="1.20.1280.290">
    <property type="match status" value="2"/>
</dbReference>
<dbReference type="EMBL" id="JALLAZ020001740">
    <property type="protein sequence ID" value="KAL3765934.1"/>
    <property type="molecule type" value="Genomic_DNA"/>
</dbReference>
<proteinExistence type="inferred from homology"/>
<feature type="transmembrane region" description="Helical" evidence="13">
    <location>
        <begin position="114"/>
        <end position="136"/>
    </location>
</feature>
<evidence type="ECO:0000256" key="10">
    <source>
        <dbReference type="ARBA" id="ARBA00022989"/>
    </source>
</evidence>
<keyword evidence="12 13" id="KW-0472">Membrane</keyword>
<gene>
    <name evidence="14" type="ORF">ACHAW5_003902</name>
</gene>
<evidence type="ECO:0000256" key="7">
    <source>
        <dbReference type="ARBA" id="ARBA00022597"/>
    </source>
</evidence>
<evidence type="ECO:0000313" key="15">
    <source>
        <dbReference type="Proteomes" id="UP001530315"/>
    </source>
</evidence>
<comment type="caution">
    <text evidence="14">The sequence shown here is derived from an EMBL/GenBank/DDBJ whole genome shotgun (WGS) entry which is preliminary data.</text>
</comment>
<keyword evidence="7" id="KW-0762">Sugar transport</keyword>
<sequence length="224" mass="23783">MQIRGGKTSLEMMTNPFITSLIPRLGVITSTLLYFSPMAAVRAASKDGSLGDLNPIPLALMAVASMCWLVYGLSIRNPFVTLSNLPGCVAAIWYVTAVLPLLKGSQLETMQNTVVVLSAITVSLWTYLSLSIKPIARVQSTLGLFASGLFVVLSGSPLSTIKTVISTRNAGSILSSLTIAQVTNTALWSVYGLAIKDKFVYGPNLAGLGFGLVQLVLKLVFPSK</sequence>
<dbReference type="InterPro" id="IPR004316">
    <property type="entry name" value="SWEET_rpt"/>
</dbReference>
<evidence type="ECO:0000256" key="13">
    <source>
        <dbReference type="SAM" id="Phobius"/>
    </source>
</evidence>
<evidence type="ECO:0000256" key="3">
    <source>
        <dbReference type="ARBA" id="ARBA00007809"/>
    </source>
</evidence>
<keyword evidence="15" id="KW-1185">Reference proteome</keyword>
<dbReference type="PANTHER" id="PTHR10791:SF30">
    <property type="entry name" value="SUGAR TRANSPORTER SWEET1"/>
    <property type="match status" value="1"/>
</dbReference>
<feature type="transmembrane region" description="Helical" evidence="13">
    <location>
        <begin position="142"/>
        <end position="161"/>
    </location>
</feature>
<evidence type="ECO:0000256" key="12">
    <source>
        <dbReference type="ARBA" id="ARBA00023136"/>
    </source>
</evidence>
<evidence type="ECO:0000256" key="2">
    <source>
        <dbReference type="ARBA" id="ARBA00004653"/>
    </source>
</evidence>
<evidence type="ECO:0000256" key="9">
    <source>
        <dbReference type="ARBA" id="ARBA00022737"/>
    </source>
</evidence>
<evidence type="ECO:0000313" key="14">
    <source>
        <dbReference type="EMBL" id="KAL3765934.1"/>
    </source>
</evidence>
<protein>
    <recommendedName>
        <fullName evidence="4">Sugar transporter SWEET1</fullName>
    </recommendedName>
</protein>
<evidence type="ECO:0000256" key="4">
    <source>
        <dbReference type="ARBA" id="ARBA00021741"/>
    </source>
</evidence>
<evidence type="ECO:0000256" key="1">
    <source>
        <dbReference type="ARBA" id="ARBA00004651"/>
    </source>
</evidence>
<feature type="transmembrane region" description="Helical" evidence="13">
    <location>
        <begin position="200"/>
        <end position="221"/>
    </location>
</feature>
<keyword evidence="11" id="KW-0333">Golgi apparatus</keyword>
<evidence type="ECO:0000256" key="11">
    <source>
        <dbReference type="ARBA" id="ARBA00023034"/>
    </source>
</evidence>
<dbReference type="FunFam" id="1.20.1280.290:FF:000004">
    <property type="entry name" value="Sugar transporter SWEET"/>
    <property type="match status" value="1"/>
</dbReference>
<dbReference type="PANTHER" id="PTHR10791">
    <property type="entry name" value="RAG1-ACTIVATING PROTEIN 1"/>
    <property type="match status" value="1"/>
</dbReference>
<feature type="transmembrane region" description="Helical" evidence="13">
    <location>
        <begin position="173"/>
        <end position="194"/>
    </location>
</feature>
<evidence type="ECO:0000256" key="5">
    <source>
        <dbReference type="ARBA" id="ARBA00022448"/>
    </source>
</evidence>
<reference evidence="14 15" key="1">
    <citation type="submission" date="2024-10" db="EMBL/GenBank/DDBJ databases">
        <title>Updated reference genomes for cyclostephanoid diatoms.</title>
        <authorList>
            <person name="Roberts W.R."/>
            <person name="Alverson A.J."/>
        </authorList>
    </citation>
    <scope>NUCLEOTIDE SEQUENCE [LARGE SCALE GENOMIC DNA]</scope>
    <source>
        <strain evidence="14 15">AJA276-08</strain>
    </source>
</reference>
<name>A0ABD3MPK7_9STRA</name>
<keyword evidence="9" id="KW-0677">Repeat</keyword>
<feature type="transmembrane region" description="Helical" evidence="13">
    <location>
        <begin position="56"/>
        <end position="73"/>
    </location>
</feature>
<evidence type="ECO:0000256" key="8">
    <source>
        <dbReference type="ARBA" id="ARBA00022692"/>
    </source>
</evidence>
<keyword evidence="6" id="KW-1003">Cell membrane</keyword>
<dbReference type="Pfam" id="PF03083">
    <property type="entry name" value="MtN3_slv"/>
    <property type="match status" value="2"/>
</dbReference>
<dbReference type="Proteomes" id="UP001530315">
    <property type="component" value="Unassembled WGS sequence"/>
</dbReference>
<accession>A0ABD3MPK7</accession>
<evidence type="ECO:0000256" key="6">
    <source>
        <dbReference type="ARBA" id="ARBA00022475"/>
    </source>
</evidence>
<dbReference type="InterPro" id="IPR047664">
    <property type="entry name" value="SWEET"/>
</dbReference>
<dbReference type="GO" id="GO:0000139">
    <property type="term" value="C:Golgi membrane"/>
    <property type="evidence" value="ECO:0007669"/>
    <property type="project" value="UniProtKB-SubCell"/>
</dbReference>
<keyword evidence="10 13" id="KW-1133">Transmembrane helix</keyword>
<organism evidence="14 15">
    <name type="scientific">Stephanodiscus triporus</name>
    <dbReference type="NCBI Taxonomy" id="2934178"/>
    <lineage>
        <taxon>Eukaryota</taxon>
        <taxon>Sar</taxon>
        <taxon>Stramenopiles</taxon>
        <taxon>Ochrophyta</taxon>
        <taxon>Bacillariophyta</taxon>
        <taxon>Coscinodiscophyceae</taxon>
        <taxon>Thalassiosirophycidae</taxon>
        <taxon>Stephanodiscales</taxon>
        <taxon>Stephanodiscaceae</taxon>
        <taxon>Stephanodiscus</taxon>
    </lineage>
</organism>
<comment type="similarity">
    <text evidence="3">Belongs to the SWEET sugar transporter family.</text>
</comment>
<keyword evidence="5" id="KW-0813">Transport</keyword>
<dbReference type="GO" id="GO:0005886">
    <property type="term" value="C:plasma membrane"/>
    <property type="evidence" value="ECO:0007669"/>
    <property type="project" value="UniProtKB-SubCell"/>
</dbReference>
<dbReference type="AlphaFoldDB" id="A0ABD3MPK7"/>
<comment type="subcellular location">
    <subcellularLocation>
        <location evidence="1">Cell membrane</location>
        <topology evidence="1">Multi-pass membrane protein</topology>
    </subcellularLocation>
    <subcellularLocation>
        <location evidence="2">Golgi apparatus membrane</location>
        <topology evidence="2">Multi-pass membrane protein</topology>
    </subcellularLocation>
</comment>
<feature type="transmembrane region" description="Helical" evidence="13">
    <location>
        <begin position="79"/>
        <end position="102"/>
    </location>
</feature>
<keyword evidence="8 13" id="KW-0812">Transmembrane</keyword>
<feature type="transmembrane region" description="Helical" evidence="13">
    <location>
        <begin position="17"/>
        <end position="35"/>
    </location>
</feature>